<sequence>MNKNTDFITKQPNEDQALASHNKQGSIVSSRPQHHLYCSVDPFSLTTHHRWTKRLIRAWIRSTCLVRLHST</sequence>
<reference evidence="2" key="5">
    <citation type="journal article" date="2021" name="G3 (Bethesda)">
        <title>Aegilops tauschii genome assembly Aet v5.0 features greater sequence contiguity and improved annotation.</title>
        <authorList>
            <person name="Wang L."/>
            <person name="Zhu T."/>
            <person name="Rodriguez J.C."/>
            <person name="Deal K.R."/>
            <person name="Dubcovsky J."/>
            <person name="McGuire P.E."/>
            <person name="Lux T."/>
            <person name="Spannagl M."/>
            <person name="Mayer K.F.X."/>
            <person name="Baldrich P."/>
            <person name="Meyers B.C."/>
            <person name="Huo N."/>
            <person name="Gu Y.Q."/>
            <person name="Zhou H."/>
            <person name="Devos K.M."/>
            <person name="Bennetzen J.L."/>
            <person name="Unver T."/>
            <person name="Budak H."/>
            <person name="Gulick P.J."/>
            <person name="Galiba G."/>
            <person name="Kalapos B."/>
            <person name="Nelson D.R."/>
            <person name="Li P."/>
            <person name="You F.M."/>
            <person name="Luo M.C."/>
            <person name="Dvorak J."/>
        </authorList>
    </citation>
    <scope>NUCLEOTIDE SEQUENCE [LARGE SCALE GENOMIC DNA]</scope>
    <source>
        <strain evidence="2">cv. AL8/78</strain>
    </source>
</reference>
<reference evidence="3" key="2">
    <citation type="journal article" date="2017" name="Nat. Plants">
        <title>The Aegilops tauschii genome reveals multiple impacts of transposons.</title>
        <authorList>
            <person name="Zhao G."/>
            <person name="Zou C."/>
            <person name="Li K."/>
            <person name="Wang K."/>
            <person name="Li T."/>
            <person name="Gao L."/>
            <person name="Zhang X."/>
            <person name="Wang H."/>
            <person name="Yang Z."/>
            <person name="Liu X."/>
            <person name="Jiang W."/>
            <person name="Mao L."/>
            <person name="Kong X."/>
            <person name="Jiao Y."/>
            <person name="Jia J."/>
        </authorList>
    </citation>
    <scope>NUCLEOTIDE SEQUENCE [LARGE SCALE GENOMIC DNA]</scope>
    <source>
        <strain evidence="3">cv. AL8/78</strain>
    </source>
</reference>
<proteinExistence type="predicted"/>
<keyword evidence="3" id="KW-1185">Reference proteome</keyword>
<reference evidence="2" key="3">
    <citation type="journal article" date="2017" name="Nature">
        <title>Genome sequence of the progenitor of the wheat D genome Aegilops tauschii.</title>
        <authorList>
            <person name="Luo M.C."/>
            <person name="Gu Y.Q."/>
            <person name="Puiu D."/>
            <person name="Wang H."/>
            <person name="Twardziok S.O."/>
            <person name="Deal K.R."/>
            <person name="Huo N."/>
            <person name="Zhu T."/>
            <person name="Wang L."/>
            <person name="Wang Y."/>
            <person name="McGuire P.E."/>
            <person name="Liu S."/>
            <person name="Long H."/>
            <person name="Ramasamy R.K."/>
            <person name="Rodriguez J.C."/>
            <person name="Van S.L."/>
            <person name="Yuan L."/>
            <person name="Wang Z."/>
            <person name="Xia Z."/>
            <person name="Xiao L."/>
            <person name="Anderson O.D."/>
            <person name="Ouyang S."/>
            <person name="Liang Y."/>
            <person name="Zimin A.V."/>
            <person name="Pertea G."/>
            <person name="Qi P."/>
            <person name="Bennetzen J.L."/>
            <person name="Dai X."/>
            <person name="Dawson M.W."/>
            <person name="Muller H.G."/>
            <person name="Kugler K."/>
            <person name="Rivarola-Duarte L."/>
            <person name="Spannagl M."/>
            <person name="Mayer K.F.X."/>
            <person name="Lu F.H."/>
            <person name="Bevan M.W."/>
            <person name="Leroy P."/>
            <person name="Li P."/>
            <person name="You F.M."/>
            <person name="Sun Q."/>
            <person name="Liu Z."/>
            <person name="Lyons E."/>
            <person name="Wicker T."/>
            <person name="Salzberg S.L."/>
            <person name="Devos K.M."/>
            <person name="Dvorak J."/>
        </authorList>
    </citation>
    <scope>NUCLEOTIDE SEQUENCE [LARGE SCALE GENOMIC DNA]</scope>
    <source>
        <strain evidence="2">cv. AL8/78</strain>
    </source>
</reference>
<dbReference type="AlphaFoldDB" id="A0A453FDN6"/>
<reference evidence="3" key="1">
    <citation type="journal article" date="2014" name="Science">
        <title>Ancient hybridizations among the ancestral genomes of bread wheat.</title>
        <authorList>
            <consortium name="International Wheat Genome Sequencing Consortium,"/>
            <person name="Marcussen T."/>
            <person name="Sandve S.R."/>
            <person name="Heier L."/>
            <person name="Spannagl M."/>
            <person name="Pfeifer M."/>
            <person name="Jakobsen K.S."/>
            <person name="Wulff B.B."/>
            <person name="Steuernagel B."/>
            <person name="Mayer K.F."/>
            <person name="Olsen O.A."/>
        </authorList>
    </citation>
    <scope>NUCLEOTIDE SEQUENCE [LARGE SCALE GENOMIC DNA]</scope>
    <source>
        <strain evidence="3">cv. AL8/78</strain>
    </source>
</reference>
<accession>A0A453FDN6</accession>
<name>A0A453FDN6_AEGTS</name>
<dbReference type="Gramene" id="AET3Gv20648000.9">
    <property type="protein sequence ID" value="AET3Gv20648000.9"/>
    <property type="gene ID" value="AET3Gv20648000"/>
</dbReference>
<feature type="region of interest" description="Disordered" evidence="1">
    <location>
        <begin position="1"/>
        <end position="25"/>
    </location>
</feature>
<evidence type="ECO:0000313" key="2">
    <source>
        <dbReference type="EnsemblPlants" id="AET3Gv20648000.9"/>
    </source>
</evidence>
<dbReference type="Proteomes" id="UP000015105">
    <property type="component" value="Chromosome 3D"/>
</dbReference>
<dbReference type="EnsemblPlants" id="AET3Gv20648000.9">
    <property type="protein sequence ID" value="AET3Gv20648000.9"/>
    <property type="gene ID" value="AET3Gv20648000"/>
</dbReference>
<protein>
    <submittedName>
        <fullName evidence="2">Uncharacterized protein</fullName>
    </submittedName>
</protein>
<reference evidence="2" key="4">
    <citation type="submission" date="2019-03" db="UniProtKB">
        <authorList>
            <consortium name="EnsemblPlants"/>
        </authorList>
    </citation>
    <scope>IDENTIFICATION</scope>
</reference>
<evidence type="ECO:0000313" key="3">
    <source>
        <dbReference type="Proteomes" id="UP000015105"/>
    </source>
</evidence>
<feature type="compositionally biased region" description="Polar residues" evidence="1">
    <location>
        <begin position="1"/>
        <end position="11"/>
    </location>
</feature>
<evidence type="ECO:0000256" key="1">
    <source>
        <dbReference type="SAM" id="MobiDB-lite"/>
    </source>
</evidence>
<organism evidence="2 3">
    <name type="scientific">Aegilops tauschii subsp. strangulata</name>
    <name type="common">Goatgrass</name>
    <dbReference type="NCBI Taxonomy" id="200361"/>
    <lineage>
        <taxon>Eukaryota</taxon>
        <taxon>Viridiplantae</taxon>
        <taxon>Streptophyta</taxon>
        <taxon>Embryophyta</taxon>
        <taxon>Tracheophyta</taxon>
        <taxon>Spermatophyta</taxon>
        <taxon>Magnoliopsida</taxon>
        <taxon>Liliopsida</taxon>
        <taxon>Poales</taxon>
        <taxon>Poaceae</taxon>
        <taxon>BOP clade</taxon>
        <taxon>Pooideae</taxon>
        <taxon>Triticodae</taxon>
        <taxon>Triticeae</taxon>
        <taxon>Triticinae</taxon>
        <taxon>Aegilops</taxon>
    </lineage>
</organism>